<evidence type="ECO:0000313" key="1">
    <source>
        <dbReference type="EMBL" id="EXC14246.1"/>
    </source>
</evidence>
<dbReference type="AlphaFoldDB" id="W9RW91"/>
<accession>W9RW91</accession>
<protein>
    <submittedName>
        <fullName evidence="1">Uncharacterized protein</fullName>
    </submittedName>
</protein>
<sequence>MRDFEAMMTQSMASVNEDLARSREELRHHMEELRSSTMAVPVQLGTCKNAILKSRYQERSTWRVLMKIF</sequence>
<reference evidence="2" key="1">
    <citation type="submission" date="2013-01" db="EMBL/GenBank/DDBJ databases">
        <title>Draft Genome Sequence of a Mulberry Tree, Morus notabilis C.K. Schneid.</title>
        <authorList>
            <person name="He N."/>
            <person name="Zhao S."/>
        </authorList>
    </citation>
    <scope>NUCLEOTIDE SEQUENCE</scope>
</reference>
<proteinExistence type="predicted"/>
<organism evidence="1 2">
    <name type="scientific">Morus notabilis</name>
    <dbReference type="NCBI Taxonomy" id="981085"/>
    <lineage>
        <taxon>Eukaryota</taxon>
        <taxon>Viridiplantae</taxon>
        <taxon>Streptophyta</taxon>
        <taxon>Embryophyta</taxon>
        <taxon>Tracheophyta</taxon>
        <taxon>Spermatophyta</taxon>
        <taxon>Magnoliopsida</taxon>
        <taxon>eudicotyledons</taxon>
        <taxon>Gunneridae</taxon>
        <taxon>Pentapetalae</taxon>
        <taxon>rosids</taxon>
        <taxon>fabids</taxon>
        <taxon>Rosales</taxon>
        <taxon>Moraceae</taxon>
        <taxon>Moreae</taxon>
        <taxon>Morus</taxon>
    </lineage>
</organism>
<gene>
    <name evidence="1" type="ORF">L484_021744</name>
</gene>
<evidence type="ECO:0000313" key="2">
    <source>
        <dbReference type="Proteomes" id="UP000030645"/>
    </source>
</evidence>
<dbReference type="Proteomes" id="UP000030645">
    <property type="component" value="Unassembled WGS sequence"/>
</dbReference>
<name>W9RW91_9ROSA</name>
<dbReference type="EMBL" id="KE345760">
    <property type="protein sequence ID" value="EXC14246.1"/>
    <property type="molecule type" value="Genomic_DNA"/>
</dbReference>
<keyword evidence="2" id="KW-1185">Reference proteome</keyword>